<dbReference type="InterPro" id="IPR008030">
    <property type="entry name" value="NmrA-like"/>
</dbReference>
<evidence type="ECO:0000313" key="3">
    <source>
        <dbReference type="Proteomes" id="UP000578531"/>
    </source>
</evidence>
<dbReference type="Proteomes" id="UP000578531">
    <property type="component" value="Unassembled WGS sequence"/>
</dbReference>
<dbReference type="Pfam" id="PF05368">
    <property type="entry name" value="NmrA"/>
    <property type="match status" value="1"/>
</dbReference>
<feature type="domain" description="NmrA-like" evidence="1">
    <location>
        <begin position="6"/>
        <end position="234"/>
    </location>
</feature>
<sequence>MTFKYLITGATGGLGGGVLQQIAKHAPKSDYAASSSRPEVAEQFERSGIQFRHANYQDRASLEKGFAGVEKLLFVSANTYDNEARNQQHRNVIEAAKSAGVGHVFYTSLAWGGHSSDSKIDVQQAHYVCEAMLKESGIAYTSVREGIYAEAFPLFLNYYPSSQILRLPADGAVAYASRAELAEATANLMMRGGHKKEIVLLTGAKAVTLADLVEIINDVTGRGIAVEKVPFDKYTRESAENDEGGKSEWWFEKRVSWYDGVAKGDGKAVDPLMEHLLGRKPKDGTEVVRGILAADPIYTWHQNYAKK</sequence>
<dbReference type="InterPro" id="IPR052718">
    <property type="entry name" value="NmrA-type_oxidoreductase"/>
</dbReference>
<name>A0A8H6FXW8_9LECA</name>
<comment type="caution">
    <text evidence="2">The sequence shown here is derived from an EMBL/GenBank/DDBJ whole genome shotgun (WGS) entry which is preliminary data.</text>
</comment>
<proteinExistence type="predicted"/>
<dbReference type="EMBL" id="JACCJC010000017">
    <property type="protein sequence ID" value="KAF6236791.1"/>
    <property type="molecule type" value="Genomic_DNA"/>
</dbReference>
<keyword evidence="3" id="KW-1185">Reference proteome</keyword>
<organism evidence="2 3">
    <name type="scientific">Letharia columbiana</name>
    <dbReference type="NCBI Taxonomy" id="112416"/>
    <lineage>
        <taxon>Eukaryota</taxon>
        <taxon>Fungi</taxon>
        <taxon>Dikarya</taxon>
        <taxon>Ascomycota</taxon>
        <taxon>Pezizomycotina</taxon>
        <taxon>Lecanoromycetes</taxon>
        <taxon>OSLEUM clade</taxon>
        <taxon>Lecanoromycetidae</taxon>
        <taxon>Lecanorales</taxon>
        <taxon>Lecanorineae</taxon>
        <taxon>Parmeliaceae</taxon>
        <taxon>Letharia</taxon>
    </lineage>
</organism>
<accession>A0A8H6FXW8</accession>
<gene>
    <name evidence="2" type="ORF">HO173_005082</name>
</gene>
<dbReference type="SUPFAM" id="SSF51735">
    <property type="entry name" value="NAD(P)-binding Rossmann-fold domains"/>
    <property type="match status" value="1"/>
</dbReference>
<dbReference type="GeneID" id="59286746"/>
<evidence type="ECO:0000313" key="2">
    <source>
        <dbReference type="EMBL" id="KAF6236791.1"/>
    </source>
</evidence>
<dbReference type="RefSeq" id="XP_037166124.1">
    <property type="nucleotide sequence ID" value="XM_037307000.1"/>
</dbReference>
<dbReference type="Gene3D" id="3.90.25.10">
    <property type="entry name" value="UDP-galactose 4-epimerase, domain 1"/>
    <property type="match status" value="1"/>
</dbReference>
<protein>
    <recommendedName>
        <fullName evidence="1">NmrA-like domain-containing protein</fullName>
    </recommendedName>
</protein>
<dbReference type="PANTHER" id="PTHR47129:SF1">
    <property type="entry name" value="NMRA-LIKE DOMAIN-CONTAINING PROTEIN"/>
    <property type="match status" value="1"/>
</dbReference>
<dbReference type="InterPro" id="IPR036291">
    <property type="entry name" value="NAD(P)-bd_dom_sf"/>
</dbReference>
<evidence type="ECO:0000259" key="1">
    <source>
        <dbReference type="Pfam" id="PF05368"/>
    </source>
</evidence>
<dbReference type="Gene3D" id="3.40.50.720">
    <property type="entry name" value="NAD(P)-binding Rossmann-like Domain"/>
    <property type="match status" value="1"/>
</dbReference>
<dbReference type="AlphaFoldDB" id="A0A8H6FXW8"/>
<dbReference type="OrthoDB" id="419598at2759"/>
<reference evidence="2 3" key="1">
    <citation type="journal article" date="2020" name="Genomics">
        <title>Complete, high-quality genomes from long-read metagenomic sequencing of two wolf lichen thalli reveals enigmatic genome architecture.</title>
        <authorList>
            <person name="McKenzie S.K."/>
            <person name="Walston R.F."/>
            <person name="Allen J.L."/>
        </authorList>
    </citation>
    <scope>NUCLEOTIDE SEQUENCE [LARGE SCALE GENOMIC DNA]</scope>
    <source>
        <strain evidence="2">WasteWater2</strain>
    </source>
</reference>
<dbReference type="PANTHER" id="PTHR47129">
    <property type="entry name" value="QUINONE OXIDOREDUCTASE 2"/>
    <property type="match status" value="1"/>
</dbReference>